<dbReference type="InterPro" id="IPR002881">
    <property type="entry name" value="DUF58"/>
</dbReference>
<organism evidence="2 3">
    <name type="scientific">Flavobacterium qiangtangense</name>
    <dbReference type="NCBI Taxonomy" id="1442595"/>
    <lineage>
        <taxon>Bacteria</taxon>
        <taxon>Pseudomonadati</taxon>
        <taxon>Bacteroidota</taxon>
        <taxon>Flavobacteriia</taxon>
        <taxon>Flavobacteriales</taxon>
        <taxon>Flavobacteriaceae</taxon>
        <taxon>Flavobacterium</taxon>
    </lineage>
</organism>
<dbReference type="Gene3D" id="3.40.50.410">
    <property type="entry name" value="von Willebrand factor, type A domain"/>
    <property type="match status" value="1"/>
</dbReference>
<dbReference type="InterPro" id="IPR002035">
    <property type="entry name" value="VWF_A"/>
</dbReference>
<dbReference type="Pfam" id="PF01882">
    <property type="entry name" value="DUF58"/>
    <property type="match status" value="1"/>
</dbReference>
<dbReference type="InterPro" id="IPR036465">
    <property type="entry name" value="vWFA_dom_sf"/>
</dbReference>
<feature type="domain" description="VWFA" evidence="1">
    <location>
        <begin position="78"/>
        <end position="209"/>
    </location>
</feature>
<dbReference type="CDD" id="cd00198">
    <property type="entry name" value="vWFA"/>
    <property type="match status" value="1"/>
</dbReference>
<dbReference type="PANTHER" id="PTHR33608">
    <property type="entry name" value="BLL2464 PROTEIN"/>
    <property type="match status" value="1"/>
</dbReference>
<proteinExistence type="predicted"/>
<gene>
    <name evidence="2" type="ORF">ACFPVY_17755</name>
</gene>
<dbReference type="SUPFAM" id="SSF53300">
    <property type="entry name" value="vWA-like"/>
    <property type="match status" value="1"/>
</dbReference>
<sequence length="289" mass="33376">MDTKELLKKVRKIEIKTRRLSDHIFSGEYHTSFKGRGMTFSEVRQYQFGDDVRAIDWNVTARYNEPYIKVFEEERELTMMLMVDVSGSESFGTQNAFKKEIVTEIAATMAFSATQNNDKIGLILFSDQIELFIPPKKGRSHVLRIIRELIEFQPKSKKTNIAQALRFFSGVIKKKAIVFMISDFLTDDDYEKTLKIAGKKHDLTGIRVYDSREEKMPNIGVVNMLDAETGETMLVNTGSKSVRLEYEKYYQEKIKYFKETFSKSGSGTVNTRVDESYVTKLLGYFKSRG</sequence>
<keyword evidence="3" id="KW-1185">Reference proteome</keyword>
<dbReference type="PANTHER" id="PTHR33608:SF6">
    <property type="entry name" value="BLL2464 PROTEIN"/>
    <property type="match status" value="1"/>
</dbReference>
<dbReference type="Proteomes" id="UP001596287">
    <property type="component" value="Unassembled WGS sequence"/>
</dbReference>
<dbReference type="RefSeq" id="WP_379793519.1">
    <property type="nucleotide sequence ID" value="NZ_JBHSQB010000021.1"/>
</dbReference>
<name>A0ABW1PSC6_9FLAO</name>
<accession>A0ABW1PSC6</accession>
<dbReference type="EMBL" id="JBHSQB010000021">
    <property type="protein sequence ID" value="MFC6098498.1"/>
    <property type="molecule type" value="Genomic_DNA"/>
</dbReference>
<reference evidence="3" key="1">
    <citation type="journal article" date="2019" name="Int. J. Syst. Evol. Microbiol.">
        <title>The Global Catalogue of Microorganisms (GCM) 10K type strain sequencing project: providing services to taxonomists for standard genome sequencing and annotation.</title>
        <authorList>
            <consortium name="The Broad Institute Genomics Platform"/>
            <consortium name="The Broad Institute Genome Sequencing Center for Infectious Disease"/>
            <person name="Wu L."/>
            <person name="Ma J."/>
        </authorList>
    </citation>
    <scope>NUCLEOTIDE SEQUENCE [LARGE SCALE GENOMIC DNA]</scope>
    <source>
        <strain evidence="3">CCUG 49679</strain>
    </source>
</reference>
<dbReference type="PROSITE" id="PS50234">
    <property type="entry name" value="VWFA"/>
    <property type="match status" value="1"/>
</dbReference>
<protein>
    <submittedName>
        <fullName evidence="2">DUF58 domain-containing protein</fullName>
    </submittedName>
</protein>
<evidence type="ECO:0000313" key="3">
    <source>
        <dbReference type="Proteomes" id="UP001596287"/>
    </source>
</evidence>
<evidence type="ECO:0000313" key="2">
    <source>
        <dbReference type="EMBL" id="MFC6098498.1"/>
    </source>
</evidence>
<evidence type="ECO:0000259" key="1">
    <source>
        <dbReference type="PROSITE" id="PS50234"/>
    </source>
</evidence>
<comment type="caution">
    <text evidence="2">The sequence shown here is derived from an EMBL/GenBank/DDBJ whole genome shotgun (WGS) entry which is preliminary data.</text>
</comment>